<reference evidence="1" key="1">
    <citation type="submission" date="2019-05" db="EMBL/GenBank/DDBJ databases">
        <title>Methanoculleus sp. FWC-SCC1, a methanogenic archaeon isolated from deep marine cold seep.</title>
        <authorList>
            <person name="Chen Y.-W."/>
            <person name="Chen S.-C."/>
            <person name="Teng N.-H."/>
            <person name="Lai M.-C."/>
        </authorList>
    </citation>
    <scope>NUCLEOTIDE SEQUENCE</scope>
    <source>
        <strain evidence="1">FWC-SCC1</strain>
    </source>
</reference>
<accession>A0ABT8MA89</accession>
<protein>
    <submittedName>
        <fullName evidence="1">Uncharacterized protein</fullName>
    </submittedName>
</protein>
<keyword evidence="2" id="KW-1185">Reference proteome</keyword>
<evidence type="ECO:0000313" key="1">
    <source>
        <dbReference type="EMBL" id="MDN7024853.1"/>
    </source>
</evidence>
<dbReference type="Proteomes" id="UP001168338">
    <property type="component" value="Unassembled WGS sequence"/>
</dbReference>
<organism evidence="1 2">
    <name type="scientific">Methanoculleus frigidifontis</name>
    <dbReference type="NCBI Taxonomy" id="2584085"/>
    <lineage>
        <taxon>Archaea</taxon>
        <taxon>Methanobacteriati</taxon>
        <taxon>Methanobacteriota</taxon>
        <taxon>Stenosarchaea group</taxon>
        <taxon>Methanomicrobia</taxon>
        <taxon>Methanomicrobiales</taxon>
        <taxon>Methanomicrobiaceae</taxon>
        <taxon>Methanoculleus</taxon>
    </lineage>
</organism>
<proteinExistence type="predicted"/>
<name>A0ABT8MA89_9EURY</name>
<dbReference type="RefSeq" id="WP_301663968.1">
    <property type="nucleotide sequence ID" value="NZ_VCYH01000004.1"/>
</dbReference>
<dbReference type="EMBL" id="VCYH01000004">
    <property type="protein sequence ID" value="MDN7024853.1"/>
    <property type="molecule type" value="Genomic_DNA"/>
</dbReference>
<sequence>MDMRRGEASWTKIRQRRLFDGEPFYAERLFPTQQAARSYAHLLEARGSEVRVAPTHTEGGKRGYAVYVRRNR</sequence>
<evidence type="ECO:0000313" key="2">
    <source>
        <dbReference type="Proteomes" id="UP001168338"/>
    </source>
</evidence>
<gene>
    <name evidence="1" type="ORF">FGU65_08125</name>
</gene>
<comment type="caution">
    <text evidence="1">The sequence shown here is derived from an EMBL/GenBank/DDBJ whole genome shotgun (WGS) entry which is preliminary data.</text>
</comment>